<reference evidence="1 2" key="1">
    <citation type="submission" date="2023-08" db="EMBL/GenBank/DDBJ databases">
        <title>Implementing the SeqCode for naming new Mesorhizobium species isolated from Vachellia karroo root nodules.</title>
        <authorList>
            <person name="Van Lill M."/>
        </authorList>
    </citation>
    <scope>NUCLEOTIDE SEQUENCE [LARGE SCALE GENOMIC DNA]</scope>
    <source>
        <strain evidence="1 2">VK25D</strain>
    </source>
</reference>
<organism evidence="1 2">
    <name type="scientific">Mesorhizobium vachelliae</name>
    <dbReference type="NCBI Taxonomy" id="3072309"/>
    <lineage>
        <taxon>Bacteria</taxon>
        <taxon>Pseudomonadati</taxon>
        <taxon>Pseudomonadota</taxon>
        <taxon>Alphaproteobacteria</taxon>
        <taxon>Hyphomicrobiales</taxon>
        <taxon>Phyllobacteriaceae</taxon>
        <taxon>Mesorhizobium</taxon>
    </lineage>
</organism>
<sequence length="229" mass="24793">MFRRFAETANILTVLFLRNSGRKTASHFSWNCSISACARGVAAMANELGYRTARDLFLACPAIARDMKSPAAAQPPLEFCRALLAGRVPEEAVTFCAYLLPERAAVWWAHECLSNLAELLAERDLELLALVNDWVGEPGNPRHRAALSSAVDPSPATPAAWIALSAAWRDPVFDMLSTGFPAAHAVNAGILAGLARVSTADRFGVLSAFVEMGIQMVEMETQRPSVDAY</sequence>
<dbReference type="Proteomes" id="UP001285154">
    <property type="component" value="Unassembled WGS sequence"/>
</dbReference>
<accession>A0ABU5A8E0</accession>
<comment type="caution">
    <text evidence="1">The sequence shown here is derived from an EMBL/GenBank/DDBJ whole genome shotgun (WGS) entry which is preliminary data.</text>
</comment>
<dbReference type="RefSeq" id="WP_320251214.1">
    <property type="nucleotide sequence ID" value="NZ_JAVIIQ010000010.1"/>
</dbReference>
<protein>
    <submittedName>
        <fullName evidence="1">Uncharacterized protein</fullName>
    </submittedName>
</protein>
<dbReference type="EMBL" id="JAVIIQ010000010">
    <property type="protein sequence ID" value="MDX8533978.1"/>
    <property type="molecule type" value="Genomic_DNA"/>
</dbReference>
<evidence type="ECO:0000313" key="1">
    <source>
        <dbReference type="EMBL" id="MDX8533978.1"/>
    </source>
</evidence>
<dbReference type="Pfam" id="PF22011">
    <property type="entry name" value="DUF6931"/>
    <property type="match status" value="1"/>
</dbReference>
<keyword evidence="2" id="KW-1185">Reference proteome</keyword>
<dbReference type="InterPro" id="IPR053855">
    <property type="entry name" value="DUF6931"/>
</dbReference>
<gene>
    <name evidence="1" type="ORF">RFM42_23510</name>
</gene>
<evidence type="ECO:0000313" key="2">
    <source>
        <dbReference type="Proteomes" id="UP001285154"/>
    </source>
</evidence>
<proteinExistence type="predicted"/>
<name>A0ABU5A8E0_9HYPH</name>